<feature type="region of interest" description="Disordered" evidence="3">
    <location>
        <begin position="195"/>
        <end position="273"/>
    </location>
</feature>
<reference evidence="5" key="1">
    <citation type="submission" date="2021-02" db="EMBL/GenBank/DDBJ databases">
        <authorList>
            <person name="Nowell W R."/>
        </authorList>
    </citation>
    <scope>NUCLEOTIDE SEQUENCE</scope>
</reference>
<feature type="compositionally biased region" description="Low complexity" evidence="3">
    <location>
        <begin position="378"/>
        <end position="410"/>
    </location>
</feature>
<feature type="domain" description="PH" evidence="4">
    <location>
        <begin position="78"/>
        <end position="196"/>
    </location>
</feature>
<dbReference type="AlphaFoldDB" id="A0A818YAX2"/>
<dbReference type="SMART" id="SM00233">
    <property type="entry name" value="PH"/>
    <property type="match status" value="1"/>
</dbReference>
<dbReference type="Pfam" id="PF00169">
    <property type="entry name" value="PH"/>
    <property type="match status" value="1"/>
</dbReference>
<dbReference type="SUPFAM" id="SSF50729">
    <property type="entry name" value="PH domain-like"/>
    <property type="match status" value="1"/>
</dbReference>
<gene>
    <name evidence="5" type="ORF">OVN521_LOCUS1279</name>
</gene>
<evidence type="ECO:0000259" key="4">
    <source>
        <dbReference type="PROSITE" id="PS50003"/>
    </source>
</evidence>
<sequence length="435" mass="47772">MRANKTQHLLQDNDVKFWGSDIWPGNSPDLNVAECIGSIIKGEVETEMLSETEYNRYHEDTLKMHIENVLTSINIMSQHIKTGHLRYFHKGLLSKKWKDYYFVLFDDSTLQWFEKQNDRKPDGSIRIRDVARNLCVGPYTRCFRNRPLLSRPTDEANLIALPRSLSGDHHEEMVWILCNDVSHLNEWMKAIVSTLPPAPQQPSAPSPHPQHNNAFQPPGPPGYHAPSRVLTYPNSSSYPQQPQPNHNHTTVVVQPSSSYGGGGYSDNHRGGRGGSSLVSAGAGLAGGALLGGALGYAWGGGFNEHNGWGYGMGPGRDYHGYGEWGSGDNDNTVINNYYNNDTTNNDISYYNETNNFNDNDNQGSGNQGYGGYEGYGGDNENFGNQDDNGNQDNDGNNNDHSGGVDDNSGGSNYGEDDYSDGGGDFGVGDFGSGDW</sequence>
<feature type="region of interest" description="Disordered" evidence="3">
    <location>
        <begin position="349"/>
        <end position="435"/>
    </location>
</feature>
<evidence type="ECO:0000256" key="3">
    <source>
        <dbReference type="SAM" id="MobiDB-lite"/>
    </source>
</evidence>
<dbReference type="PANTHER" id="PTHR14309:SF12">
    <property type="entry name" value="PH DOMAIN-CONTAINING PROTEIN"/>
    <property type="match status" value="1"/>
</dbReference>
<dbReference type="InterPro" id="IPR001849">
    <property type="entry name" value="PH_domain"/>
</dbReference>
<name>A0A818YAX2_9BILA</name>
<evidence type="ECO:0000256" key="1">
    <source>
        <dbReference type="ARBA" id="ARBA00004370"/>
    </source>
</evidence>
<feature type="compositionally biased region" description="Gly residues" evidence="3">
    <location>
        <begin position="365"/>
        <end position="377"/>
    </location>
</feature>
<dbReference type="InterPro" id="IPR011993">
    <property type="entry name" value="PH-like_dom_sf"/>
</dbReference>
<dbReference type="InterPro" id="IPR039680">
    <property type="entry name" value="PLEKHB1/2"/>
</dbReference>
<evidence type="ECO:0000313" key="5">
    <source>
        <dbReference type="EMBL" id="CAF3753682.1"/>
    </source>
</evidence>
<dbReference type="EMBL" id="CAJOBG010000084">
    <property type="protein sequence ID" value="CAF3753682.1"/>
    <property type="molecule type" value="Genomic_DNA"/>
</dbReference>
<feature type="compositionally biased region" description="Pro residues" evidence="3">
    <location>
        <begin position="196"/>
        <end position="208"/>
    </location>
</feature>
<evidence type="ECO:0000313" key="6">
    <source>
        <dbReference type="Proteomes" id="UP000663866"/>
    </source>
</evidence>
<dbReference type="GO" id="GO:0045595">
    <property type="term" value="P:regulation of cell differentiation"/>
    <property type="evidence" value="ECO:0007669"/>
    <property type="project" value="TreeGrafter"/>
</dbReference>
<evidence type="ECO:0000256" key="2">
    <source>
        <dbReference type="ARBA" id="ARBA00023136"/>
    </source>
</evidence>
<accession>A0A818YAX2</accession>
<comment type="caution">
    <text evidence="5">The sequence shown here is derived from an EMBL/GenBank/DDBJ whole genome shotgun (WGS) entry which is preliminary data.</text>
</comment>
<comment type="subcellular location">
    <subcellularLocation>
        <location evidence="1">Membrane</location>
    </subcellularLocation>
</comment>
<keyword evidence="6" id="KW-1185">Reference proteome</keyword>
<keyword evidence="2" id="KW-0472">Membrane</keyword>
<dbReference type="Gene3D" id="2.30.29.30">
    <property type="entry name" value="Pleckstrin-homology domain (PH domain)/Phosphotyrosine-binding domain (PTB)"/>
    <property type="match status" value="1"/>
</dbReference>
<organism evidence="5 6">
    <name type="scientific">Rotaria magnacalcarata</name>
    <dbReference type="NCBI Taxonomy" id="392030"/>
    <lineage>
        <taxon>Eukaryota</taxon>
        <taxon>Metazoa</taxon>
        <taxon>Spiralia</taxon>
        <taxon>Gnathifera</taxon>
        <taxon>Rotifera</taxon>
        <taxon>Eurotatoria</taxon>
        <taxon>Bdelloidea</taxon>
        <taxon>Philodinida</taxon>
        <taxon>Philodinidae</taxon>
        <taxon>Rotaria</taxon>
    </lineage>
</organism>
<feature type="compositionally biased region" description="Low complexity" evidence="3">
    <location>
        <begin position="349"/>
        <end position="364"/>
    </location>
</feature>
<proteinExistence type="predicted"/>
<feature type="compositionally biased region" description="Low complexity" evidence="3">
    <location>
        <begin position="231"/>
        <end position="250"/>
    </location>
</feature>
<feature type="compositionally biased region" description="Gly residues" evidence="3">
    <location>
        <begin position="420"/>
        <end position="435"/>
    </location>
</feature>
<dbReference type="PANTHER" id="PTHR14309">
    <property type="entry name" value="EXPRESSED PROTEIN"/>
    <property type="match status" value="1"/>
</dbReference>
<protein>
    <recommendedName>
        <fullName evidence="4">PH domain-containing protein</fullName>
    </recommendedName>
</protein>
<dbReference type="GO" id="GO:0016020">
    <property type="term" value="C:membrane"/>
    <property type="evidence" value="ECO:0007669"/>
    <property type="project" value="UniProtKB-SubCell"/>
</dbReference>
<dbReference type="PROSITE" id="PS50003">
    <property type="entry name" value="PH_DOMAIN"/>
    <property type="match status" value="1"/>
</dbReference>
<dbReference type="Proteomes" id="UP000663866">
    <property type="component" value="Unassembled WGS sequence"/>
</dbReference>